<name>A0A6J6YGD2_9ZZZZ</name>
<accession>A0A6J6YGD2</accession>
<evidence type="ECO:0000313" key="1">
    <source>
        <dbReference type="EMBL" id="CAB4804617.1"/>
    </source>
</evidence>
<dbReference type="AlphaFoldDB" id="A0A6J6YGD2"/>
<gene>
    <name evidence="1" type="ORF">UFOPK2992_01213</name>
</gene>
<protein>
    <submittedName>
        <fullName evidence="1">Unannotated protein</fullName>
    </submittedName>
</protein>
<dbReference type="EMBL" id="CAFAAI010000212">
    <property type="protein sequence ID" value="CAB4804617.1"/>
    <property type="molecule type" value="Genomic_DNA"/>
</dbReference>
<reference evidence="1" key="1">
    <citation type="submission" date="2020-05" db="EMBL/GenBank/DDBJ databases">
        <authorList>
            <person name="Chiriac C."/>
            <person name="Salcher M."/>
            <person name="Ghai R."/>
            <person name="Kavagutti S V."/>
        </authorList>
    </citation>
    <scope>NUCLEOTIDE SEQUENCE</scope>
</reference>
<organism evidence="1">
    <name type="scientific">freshwater metagenome</name>
    <dbReference type="NCBI Taxonomy" id="449393"/>
    <lineage>
        <taxon>unclassified sequences</taxon>
        <taxon>metagenomes</taxon>
        <taxon>ecological metagenomes</taxon>
    </lineage>
</organism>
<sequence>MQQELLVRLKVLRIHSVIFSQIHGIQRSIH</sequence>
<proteinExistence type="predicted"/>